<dbReference type="Pfam" id="PF03372">
    <property type="entry name" value="Exo_endo_phos"/>
    <property type="match status" value="1"/>
</dbReference>
<keyword evidence="5" id="KW-0479">Metal-binding</keyword>
<sequence length="446" mass="49966">MAPALIRLACAPVSSSTLYLYGSLRRNSASPSKLMAWPCSKCTFINPPSQKSACQICLSPVSSSSSPPSFSWSCKACTFSNKYGTTNCEICGTRASASLLSRLDDLDSIGPNEELDSSIGSVFLPLQRCSKRKKPETIEVDDDDGLGGLDISRVAKSSRQAEDALEVNTKQDTNLSTLKILTYNVWFREDLEMYKRMKALGELIQQHSPDIICFQEVTPNIYDIFQQSSWWKLYHCSVSNDVAITRPYFCMQLSKLPVKSFSCTPFSNSIMGRELCVAEIEVGIDKPLVVATSHLESPCPAPPKWDQMYSKERVAQAKQALNILKDLQNVIFGGDMNWDDKLDGQFPLHEGWADAWADLRPGENGWTYDTKSNQMLSGNRTLQKRLDRFVCNLHNFSIQRIDLIGKEAIPGLSYCKEKKVKKEIQKLVLPVLPSDHYGLLLTIKRC</sequence>
<dbReference type="OrthoDB" id="9975959at2759"/>
<comment type="cofactor">
    <cofactor evidence="2">
        <name>Mg(2+)</name>
        <dbReference type="ChEBI" id="CHEBI:18420"/>
    </cofactor>
</comment>
<proteinExistence type="predicted"/>
<accession>A0A1U8BBC3</accession>
<dbReference type="FunCoup" id="A0A1U8BBC3">
    <property type="interactions" value="1882"/>
</dbReference>
<dbReference type="eggNOG" id="KOG4198">
    <property type="taxonomic scope" value="Eukaryota"/>
</dbReference>
<evidence type="ECO:0000256" key="3">
    <source>
        <dbReference type="ARBA" id="ARBA00004322"/>
    </source>
</evidence>
<keyword evidence="4" id="KW-0540">Nuclease</keyword>
<protein>
    <submittedName>
        <fullName evidence="14">Uncharacterized protein LOC104612770</fullName>
    </submittedName>
</protein>
<evidence type="ECO:0000256" key="12">
    <source>
        <dbReference type="ARBA" id="ARBA00023242"/>
    </source>
</evidence>
<evidence type="ECO:0000256" key="6">
    <source>
        <dbReference type="ARBA" id="ARBA00022763"/>
    </source>
</evidence>
<dbReference type="AlphaFoldDB" id="A0A1U8BBC3"/>
<dbReference type="InterPro" id="IPR005135">
    <property type="entry name" value="Endo/exonuclease/phosphatase"/>
</dbReference>
<dbReference type="PROSITE" id="PS01358">
    <property type="entry name" value="ZF_RANBP2_1"/>
    <property type="match status" value="1"/>
</dbReference>
<keyword evidence="9" id="KW-0862">Zinc</keyword>
<dbReference type="KEGG" id="nnu:104612770"/>
<dbReference type="GO" id="GO:0016605">
    <property type="term" value="C:PML body"/>
    <property type="evidence" value="ECO:0000318"/>
    <property type="project" value="GO_Central"/>
</dbReference>
<dbReference type="InterPro" id="IPR036691">
    <property type="entry name" value="Endo/exonu/phosph_ase_sf"/>
</dbReference>
<evidence type="ECO:0000256" key="7">
    <source>
        <dbReference type="ARBA" id="ARBA00022771"/>
    </source>
</evidence>
<dbReference type="CDD" id="cd09080">
    <property type="entry name" value="TDP2"/>
    <property type="match status" value="1"/>
</dbReference>
<dbReference type="Proteomes" id="UP000189703">
    <property type="component" value="Unplaced"/>
</dbReference>
<dbReference type="STRING" id="4432.A0A1U8BBC3"/>
<reference evidence="14" key="1">
    <citation type="submission" date="2025-08" db="UniProtKB">
        <authorList>
            <consortium name="RefSeq"/>
        </authorList>
    </citation>
    <scope>IDENTIFICATION</scope>
</reference>
<comment type="cofactor">
    <cofactor evidence="1">
        <name>Mn(2+)</name>
        <dbReference type="ChEBI" id="CHEBI:29035"/>
    </cofactor>
</comment>
<evidence type="ECO:0000313" key="13">
    <source>
        <dbReference type="Proteomes" id="UP000189703"/>
    </source>
</evidence>
<keyword evidence="7" id="KW-0863">Zinc-finger</keyword>
<dbReference type="SUPFAM" id="SSF90209">
    <property type="entry name" value="Ran binding protein zinc finger-like"/>
    <property type="match status" value="1"/>
</dbReference>
<dbReference type="GO" id="GO:0004518">
    <property type="term" value="F:nuclease activity"/>
    <property type="evidence" value="ECO:0007669"/>
    <property type="project" value="UniProtKB-KW"/>
</dbReference>
<evidence type="ECO:0000313" key="14">
    <source>
        <dbReference type="RefSeq" id="XP_010278645.1"/>
    </source>
</evidence>
<dbReference type="InterPro" id="IPR036443">
    <property type="entry name" value="Znf_RanBP2_sf"/>
</dbReference>
<evidence type="ECO:0000256" key="4">
    <source>
        <dbReference type="ARBA" id="ARBA00022722"/>
    </source>
</evidence>
<name>A0A1U8BBC3_NELNU</name>
<dbReference type="GO" id="GO:0005737">
    <property type="term" value="C:cytoplasm"/>
    <property type="evidence" value="ECO:0000318"/>
    <property type="project" value="GO_Central"/>
</dbReference>
<dbReference type="SUPFAM" id="SSF56219">
    <property type="entry name" value="DNase I-like"/>
    <property type="match status" value="1"/>
</dbReference>
<keyword evidence="11" id="KW-0234">DNA repair</keyword>
<dbReference type="eggNOG" id="KOG2756">
    <property type="taxonomic scope" value="Eukaryota"/>
</dbReference>
<evidence type="ECO:0000256" key="8">
    <source>
        <dbReference type="ARBA" id="ARBA00022801"/>
    </source>
</evidence>
<keyword evidence="13" id="KW-1185">Reference proteome</keyword>
<dbReference type="SMART" id="SM00547">
    <property type="entry name" value="ZnF_RBZ"/>
    <property type="match status" value="2"/>
</dbReference>
<dbReference type="GO" id="GO:0003697">
    <property type="term" value="F:single-stranded DNA binding"/>
    <property type="evidence" value="ECO:0000318"/>
    <property type="project" value="GO_Central"/>
</dbReference>
<evidence type="ECO:0000256" key="10">
    <source>
        <dbReference type="ARBA" id="ARBA00022842"/>
    </source>
</evidence>
<dbReference type="PANTHER" id="PTHR15822">
    <property type="entry name" value="TRAF AND TNF RECEPTOR-ASSOCIATED PROTEIN"/>
    <property type="match status" value="1"/>
</dbReference>
<evidence type="ECO:0000256" key="5">
    <source>
        <dbReference type="ARBA" id="ARBA00022723"/>
    </source>
</evidence>
<comment type="subcellular location">
    <subcellularLocation>
        <location evidence="3">Nucleus</location>
        <location evidence="3">PML body</location>
    </subcellularLocation>
</comment>
<dbReference type="PANTHER" id="PTHR15822:SF4">
    <property type="entry name" value="TYROSYL-DNA PHOSPHODIESTERASE 2"/>
    <property type="match status" value="1"/>
</dbReference>
<organism evidence="13 14">
    <name type="scientific">Nelumbo nucifera</name>
    <name type="common">Sacred lotus</name>
    <dbReference type="NCBI Taxonomy" id="4432"/>
    <lineage>
        <taxon>Eukaryota</taxon>
        <taxon>Viridiplantae</taxon>
        <taxon>Streptophyta</taxon>
        <taxon>Embryophyta</taxon>
        <taxon>Tracheophyta</taxon>
        <taxon>Spermatophyta</taxon>
        <taxon>Magnoliopsida</taxon>
        <taxon>Proteales</taxon>
        <taxon>Nelumbonaceae</taxon>
        <taxon>Nelumbo</taxon>
    </lineage>
</organism>
<evidence type="ECO:0000256" key="11">
    <source>
        <dbReference type="ARBA" id="ARBA00023204"/>
    </source>
</evidence>
<dbReference type="OMA" id="CTLDNPG"/>
<dbReference type="FunFam" id="3.60.10.10:FF:000058">
    <property type="entry name" value="Tyrosyl-DNA phosphodiesterase 2"/>
    <property type="match status" value="1"/>
</dbReference>
<keyword evidence="6" id="KW-0227">DNA damage</keyword>
<dbReference type="GO" id="GO:0008270">
    <property type="term" value="F:zinc ion binding"/>
    <property type="evidence" value="ECO:0007669"/>
    <property type="project" value="UniProtKB-KW"/>
</dbReference>
<evidence type="ECO:0000256" key="9">
    <source>
        <dbReference type="ARBA" id="ARBA00022833"/>
    </source>
</evidence>
<keyword evidence="10" id="KW-0460">Magnesium</keyword>
<evidence type="ECO:0000256" key="2">
    <source>
        <dbReference type="ARBA" id="ARBA00001946"/>
    </source>
</evidence>
<keyword evidence="12" id="KW-0539">Nucleus</keyword>
<keyword evidence="8" id="KW-0378">Hydrolase</keyword>
<dbReference type="GO" id="GO:0070260">
    <property type="term" value="F:5'-tyrosyl-DNA phosphodiesterase activity"/>
    <property type="evidence" value="ECO:0000318"/>
    <property type="project" value="GO_Central"/>
</dbReference>
<dbReference type="Gene3D" id="3.60.10.10">
    <property type="entry name" value="Endonuclease/exonuclease/phosphatase"/>
    <property type="match status" value="1"/>
</dbReference>
<dbReference type="RefSeq" id="XP_010278645.1">
    <property type="nucleotide sequence ID" value="XM_010280343.2"/>
</dbReference>
<dbReference type="GO" id="GO:0006302">
    <property type="term" value="P:double-strand break repair"/>
    <property type="evidence" value="ECO:0000318"/>
    <property type="project" value="GO_Central"/>
</dbReference>
<dbReference type="InterPro" id="IPR051547">
    <property type="entry name" value="TDP2-like"/>
</dbReference>
<dbReference type="InterPro" id="IPR001876">
    <property type="entry name" value="Znf_RanBP2"/>
</dbReference>
<dbReference type="GeneID" id="104612770"/>
<dbReference type="Gene3D" id="4.10.1060.10">
    <property type="entry name" value="Zinc finger, RanBP2-type"/>
    <property type="match status" value="1"/>
</dbReference>
<evidence type="ECO:0000256" key="1">
    <source>
        <dbReference type="ARBA" id="ARBA00001936"/>
    </source>
</evidence>
<gene>
    <name evidence="14" type="primary">LOC104612770</name>
</gene>